<dbReference type="InterPro" id="IPR048330">
    <property type="entry name" value="PcRGLX/YetA_2nd"/>
</dbReference>
<dbReference type="Pfam" id="PF21345">
    <property type="entry name" value="PcRGLX_2nd"/>
    <property type="match status" value="1"/>
</dbReference>
<reference evidence="5 6" key="1">
    <citation type="journal article" date="2016" name="Nat. Commun.">
        <title>Thousands of microbial genomes shed light on interconnected biogeochemical processes in an aquifer system.</title>
        <authorList>
            <person name="Anantharaman K."/>
            <person name="Brown C.T."/>
            <person name="Hug L.A."/>
            <person name="Sharon I."/>
            <person name="Castelle C.J."/>
            <person name="Probst A.J."/>
            <person name="Thomas B.C."/>
            <person name="Singh A."/>
            <person name="Wilkins M.J."/>
            <person name="Karaoz U."/>
            <person name="Brodie E.L."/>
            <person name="Williams K.H."/>
            <person name="Hubbard S.S."/>
            <person name="Banfield J.F."/>
        </authorList>
    </citation>
    <scope>NUCLEOTIDE SEQUENCE [LARGE SCALE GENOMIC DNA]</scope>
</reference>
<dbReference type="Pfam" id="PF19501">
    <property type="entry name" value="PcRGLX_1st"/>
    <property type="match status" value="1"/>
</dbReference>
<evidence type="ECO:0000256" key="1">
    <source>
        <dbReference type="SAM" id="Phobius"/>
    </source>
</evidence>
<evidence type="ECO:0000259" key="2">
    <source>
        <dbReference type="Pfam" id="PF19501"/>
    </source>
</evidence>
<dbReference type="Gene3D" id="2.60.120.430">
    <property type="entry name" value="Galactose-binding lectin"/>
    <property type="match status" value="1"/>
</dbReference>
<keyword evidence="1" id="KW-0472">Membrane</keyword>
<feature type="domain" description="PcRGLX/YetA-like N-terminal RIFT barrel" evidence="2">
    <location>
        <begin position="320"/>
        <end position="364"/>
    </location>
</feature>
<dbReference type="InterPro" id="IPR048331">
    <property type="entry name" value="PcRGLX/YetA_3rd"/>
</dbReference>
<evidence type="ECO:0000259" key="4">
    <source>
        <dbReference type="Pfam" id="PF21346"/>
    </source>
</evidence>
<accession>A0A1G1KR85</accession>
<dbReference type="AlphaFoldDB" id="A0A1G1KR85"/>
<dbReference type="GO" id="GO:0005975">
    <property type="term" value="P:carbohydrate metabolic process"/>
    <property type="evidence" value="ECO:0007669"/>
    <property type="project" value="InterPro"/>
</dbReference>
<dbReference type="PANTHER" id="PTHR40081">
    <property type="entry name" value="CONCANAVALIN A-LIKE LECTIN/GLUCANASE"/>
    <property type="match status" value="1"/>
</dbReference>
<gene>
    <name evidence="5" type="ORF">A3G33_10835</name>
</gene>
<protein>
    <submittedName>
        <fullName evidence="5">Uncharacterized protein</fullName>
    </submittedName>
</protein>
<sequence>MDELNEIKKRFSEIFEILKNLIKKVYSGIKASFERRIPNPKIRMALILITACFALFFVGGSIAALKQLSGTGNLKDASIIRALFAPTIPVPGKQKDGSFVIADFESEKGLKALELIDAKLELSSQHISRGAKSAKITMYGGKEVSGLRIQHYFTSRKAQSNWTNYDAFNFYIFNSRNESERLILQVKDERENRYKQDIWIPGNNGMDFSIPIQRMAGTINVRAIDQISFFRWEPRLDLDFFMDDIRLVPKGLVEVQKTPKQMEIIVKPRPVKMLDYGFKNRKPVWMAADPRDPANGFVRIPFIVKNETDGFCKLCPAEGGIPFPMGELKTSDEIRMRNAKGEEIPFQPRALGKWPDGSIQWLGIHFETTLAPLYGNGYFMEYGPTVKRVAPEGKLKIEETDDQMVINTGVMQAILSKKEFYLFKDVIIDMNRNETFDADEHIVSDAALTLDFRGEEYRTNLDQQTYKIEIEEKGTQRAVVKASGWFQSEKGNRYCQAIVRYYFYQGKSYVKVSHTLIYTGYPSNTYYEKYKGLKLPENETIQSFGIKIPLQLNEVGSKVLLAQEKTGIQEILKQGEIKLYQALWDAGELVRGEKVPERAEAYQGFVDVSDDLKGVTVAIRNFRENFPKAFRAGKDFLEVDLWPKESGDLDLSTTSNAIGPEDVARGNAFGLAKTHELLFNFHDVTTLKEEVVNIAKSFMKPLLIRTNPYWVDATGALGRLFPAAPQYATEEKMLEKLFDWAARQQRDFKWYGMLNFGDTLSWWRNEDEEQWYGDYGWHPIGRWGWYNCEGVGTHMGALLQFARTGNWKYFEFGRNSARHIMDVDTVHFNTVANDDRLKNILDEEVSQVGSMHRHSGDHWSGRNEESSHTHVSGILLYYYLTGDERAFDVAKEVGEFFLKEPFTYTGHADVAPHRAMANALWGDVLLYHATGDERFKKTADRIIEIYLKGQQSDGSILENYNPLDQTWSGEKHRLYMDSYAVGAFMAYHELTQDEEVKQMFLKMIKFLDVDPAALNGIAYAYFISGDQTFLEMLNKSMNELLANKQESSDSLMDGMIYKKQIYHRPNTYLFSAPYAFEALEAGHEAINS</sequence>
<keyword evidence="1" id="KW-0812">Transmembrane</keyword>
<evidence type="ECO:0000313" key="6">
    <source>
        <dbReference type="Proteomes" id="UP000178187"/>
    </source>
</evidence>
<dbReference type="SUPFAM" id="SSF48208">
    <property type="entry name" value="Six-hairpin glycosidases"/>
    <property type="match status" value="1"/>
</dbReference>
<evidence type="ECO:0000259" key="3">
    <source>
        <dbReference type="Pfam" id="PF21345"/>
    </source>
</evidence>
<dbReference type="EMBL" id="MHFR01000063">
    <property type="protein sequence ID" value="OGW95464.1"/>
    <property type="molecule type" value="Genomic_DNA"/>
</dbReference>
<dbReference type="InterPro" id="IPR045793">
    <property type="entry name" value="PcRGLX/YetA-like"/>
</dbReference>
<dbReference type="PANTHER" id="PTHR40081:SF1">
    <property type="entry name" value="TAT PATHWAY SIGNAL SEQUENCE DOMAIN PROTEIN"/>
    <property type="match status" value="1"/>
</dbReference>
<organism evidence="5 6">
    <name type="scientific">Candidatus Danuiimicrobium aquiferis</name>
    <dbReference type="NCBI Taxonomy" id="1801832"/>
    <lineage>
        <taxon>Bacteria</taxon>
        <taxon>Pseudomonadati</taxon>
        <taxon>Candidatus Omnitrophota</taxon>
        <taxon>Candidatus Danuiimicrobium</taxon>
    </lineage>
</organism>
<dbReference type="Pfam" id="PF21346">
    <property type="entry name" value="PcRGLX_3rd"/>
    <property type="match status" value="1"/>
</dbReference>
<evidence type="ECO:0000313" key="5">
    <source>
        <dbReference type="EMBL" id="OGW95464.1"/>
    </source>
</evidence>
<name>A0A1G1KR85_9BACT</name>
<dbReference type="Proteomes" id="UP000178187">
    <property type="component" value="Unassembled WGS sequence"/>
</dbReference>
<feature type="domain" description="PcRGLX/YetA-like C-terminal alpha/alpha toroid" evidence="4">
    <location>
        <begin position="707"/>
        <end position="893"/>
    </location>
</feature>
<proteinExistence type="predicted"/>
<keyword evidence="1" id="KW-1133">Transmembrane helix</keyword>
<dbReference type="InterPro" id="IPR048329">
    <property type="entry name" value="PcRGLX_1st"/>
</dbReference>
<feature type="domain" description="PcRGLX/YetA-like central beta-sandwich" evidence="3">
    <location>
        <begin position="396"/>
        <end position="524"/>
    </location>
</feature>
<dbReference type="InterPro" id="IPR008928">
    <property type="entry name" value="6-hairpin_glycosidase_sf"/>
</dbReference>
<feature type="transmembrane region" description="Helical" evidence="1">
    <location>
        <begin position="45"/>
        <end position="65"/>
    </location>
</feature>
<comment type="caution">
    <text evidence="5">The sequence shown here is derived from an EMBL/GenBank/DDBJ whole genome shotgun (WGS) entry which is preliminary data.</text>
</comment>